<accession>A0A1C0AME8</accession>
<evidence type="ECO:0000313" key="2">
    <source>
        <dbReference type="Proteomes" id="UP000093501"/>
    </source>
</evidence>
<gene>
    <name evidence="1" type="ORF">BCR15_04385</name>
</gene>
<organism evidence="1 2">
    <name type="scientific">Tessaracoccus lapidicaptus</name>
    <dbReference type="NCBI Taxonomy" id="1427523"/>
    <lineage>
        <taxon>Bacteria</taxon>
        <taxon>Bacillati</taxon>
        <taxon>Actinomycetota</taxon>
        <taxon>Actinomycetes</taxon>
        <taxon>Propionibacteriales</taxon>
        <taxon>Propionibacteriaceae</taxon>
        <taxon>Tessaracoccus</taxon>
    </lineage>
</organism>
<dbReference type="RefSeq" id="WP_068751634.1">
    <property type="nucleotide sequence ID" value="NZ_LR214441.1"/>
</dbReference>
<sequence>MRDLAELVAGWLYALRITSGPQWVLRVGVLASGLGAAALGWLWFPMILSTALLVAGSVLTLAAAVRPDSGAALGVVAVVAIMWLAGGADARWWQWLTVAAVVAGFHLVTALAAAAPSYAAITARAARRMALGVVGFVGVSAGAGLAVVALSGVPSSLLGPAWVAAGVAAVAGASVVAVAALRP</sequence>
<dbReference type="EMBL" id="MBQD01000021">
    <property type="protein sequence ID" value="OCL33876.1"/>
    <property type="molecule type" value="Genomic_DNA"/>
</dbReference>
<evidence type="ECO:0000313" key="1">
    <source>
        <dbReference type="EMBL" id="OCL33876.1"/>
    </source>
</evidence>
<protein>
    <submittedName>
        <fullName evidence="1">Uncharacterized protein</fullName>
    </submittedName>
</protein>
<keyword evidence="2" id="KW-1185">Reference proteome</keyword>
<proteinExistence type="predicted"/>
<dbReference type="AlphaFoldDB" id="A0A1C0AME8"/>
<name>A0A1C0AME8_9ACTN</name>
<reference evidence="2" key="1">
    <citation type="submission" date="2016-07" db="EMBL/GenBank/DDBJ databases">
        <authorList>
            <person name="Florea S."/>
            <person name="Webb J.S."/>
            <person name="Jaromczyk J."/>
            <person name="Schardl C.L."/>
        </authorList>
    </citation>
    <scope>NUCLEOTIDE SEQUENCE [LARGE SCALE GENOMIC DNA]</scope>
    <source>
        <strain evidence="2">IPBSL-7</strain>
    </source>
</reference>
<dbReference type="Proteomes" id="UP000093501">
    <property type="component" value="Unassembled WGS sequence"/>
</dbReference>
<comment type="caution">
    <text evidence="1">The sequence shown here is derived from an EMBL/GenBank/DDBJ whole genome shotgun (WGS) entry which is preliminary data.</text>
</comment>